<keyword evidence="2" id="KW-1185">Reference proteome</keyword>
<dbReference type="EMBL" id="FXUF01000014">
    <property type="protein sequence ID" value="SMP66894.1"/>
    <property type="molecule type" value="Genomic_DNA"/>
</dbReference>
<proteinExistence type="predicted"/>
<evidence type="ECO:0000313" key="2">
    <source>
        <dbReference type="Proteomes" id="UP001158066"/>
    </source>
</evidence>
<dbReference type="RefSeq" id="WP_283410323.1">
    <property type="nucleotide sequence ID" value="NZ_FXUF01000014.1"/>
</dbReference>
<organism evidence="1 2">
    <name type="scientific">Anoxynatronum buryatiense</name>
    <dbReference type="NCBI Taxonomy" id="489973"/>
    <lineage>
        <taxon>Bacteria</taxon>
        <taxon>Bacillati</taxon>
        <taxon>Bacillota</taxon>
        <taxon>Clostridia</taxon>
        <taxon>Eubacteriales</taxon>
        <taxon>Clostridiaceae</taxon>
        <taxon>Anoxynatronum</taxon>
    </lineage>
</organism>
<reference evidence="1" key="1">
    <citation type="submission" date="2017-05" db="EMBL/GenBank/DDBJ databases">
        <authorList>
            <person name="Varghese N."/>
            <person name="Submissions S."/>
        </authorList>
    </citation>
    <scope>NUCLEOTIDE SEQUENCE</scope>
    <source>
        <strain evidence="1">Su22</strain>
    </source>
</reference>
<evidence type="ECO:0000313" key="1">
    <source>
        <dbReference type="EMBL" id="SMP66894.1"/>
    </source>
</evidence>
<comment type="caution">
    <text evidence="1">The sequence shown here is derived from an EMBL/GenBank/DDBJ whole genome shotgun (WGS) entry which is preliminary data.</text>
</comment>
<dbReference type="AlphaFoldDB" id="A0AA45WYD0"/>
<accession>A0AA45WYD0</accession>
<sequence length="288" mass="32404">MEINRALLKAIAVSLVICISFVIPVSAYSEYDNLDWHSNKAGYSNELSSVDKAIIEERIKDLSLSNLHELSHENQKLVNETITGRNSLRIAAVYENEAVLIYATSNPNVHVGITGDFVEVIKLNDDGTITINDEQHTVEVVISEDIDEKSSALSKEDKSGDMDLQSRSSYLPISNPGGNWTHINTRNIDITLQKNIVSYTTAALAVIICLKVPALLVSEQFYIGMASQFISNVAVRNSNFVRINQRKYSHNTGFKTYRYRERGWSKNLQGQIVTDNIWYARYIAWAPN</sequence>
<protein>
    <submittedName>
        <fullName evidence="1">Uncharacterized protein</fullName>
    </submittedName>
</protein>
<name>A0AA45WYD0_9CLOT</name>
<dbReference type="Proteomes" id="UP001158066">
    <property type="component" value="Unassembled WGS sequence"/>
</dbReference>
<gene>
    <name evidence="1" type="ORF">SAMN06296020_11488</name>
</gene>